<evidence type="ECO:0000256" key="1">
    <source>
        <dbReference type="SAM" id="Coils"/>
    </source>
</evidence>
<keyword evidence="3" id="KW-1185">Reference proteome</keyword>
<sequence length="255" mass="29596">QQLLSKRLVESEYGRLDPEEWESRPSAPVTFKDCLKVALHLQATQTHFSKMFLDVVRLKKIQELLRGLVKYFGELFLQADIIRGIEAPSVGNERALRQRWQRCLSAVLDPLATTYGLVILGQGLENLHHMKRGRSLHSYSSRDNHIFERLYELAELLVWVVFRRRDRSVIHAEVIRLFRGKLGLEQQQNKQLQQLHQQMEDAGEQVQKLRLKEPPISAVTHEKSGLMTRTVPDMEITKTISSWFDTLAPLTYVSE</sequence>
<dbReference type="InterPro" id="IPR026142">
    <property type="entry name" value="Pro_pase_1_reg_su_36"/>
</dbReference>
<protein>
    <submittedName>
        <fullName evidence="2">Uncharacterized protein</fullName>
    </submittedName>
</protein>
<organism evidence="2 3">
    <name type="scientific">Halocaridina rubra</name>
    <name type="common">Hawaiian red shrimp</name>
    <dbReference type="NCBI Taxonomy" id="373956"/>
    <lineage>
        <taxon>Eukaryota</taxon>
        <taxon>Metazoa</taxon>
        <taxon>Ecdysozoa</taxon>
        <taxon>Arthropoda</taxon>
        <taxon>Crustacea</taxon>
        <taxon>Multicrustacea</taxon>
        <taxon>Malacostraca</taxon>
        <taxon>Eumalacostraca</taxon>
        <taxon>Eucarida</taxon>
        <taxon>Decapoda</taxon>
        <taxon>Pleocyemata</taxon>
        <taxon>Caridea</taxon>
        <taxon>Atyoidea</taxon>
        <taxon>Atyidae</taxon>
        <taxon>Halocaridina</taxon>
    </lineage>
</organism>
<feature type="non-terminal residue" evidence="2">
    <location>
        <position position="1"/>
    </location>
</feature>
<reference evidence="2 3" key="1">
    <citation type="submission" date="2023-11" db="EMBL/GenBank/DDBJ databases">
        <title>Halocaridina rubra genome assembly.</title>
        <authorList>
            <person name="Smith C."/>
        </authorList>
    </citation>
    <scope>NUCLEOTIDE SEQUENCE [LARGE SCALE GENOMIC DNA]</scope>
    <source>
        <strain evidence="2">EP-1</strain>
        <tissue evidence="2">Whole</tissue>
    </source>
</reference>
<feature type="coiled-coil region" evidence="1">
    <location>
        <begin position="182"/>
        <end position="212"/>
    </location>
</feature>
<proteinExistence type="predicted"/>
<evidence type="ECO:0000313" key="3">
    <source>
        <dbReference type="Proteomes" id="UP001381693"/>
    </source>
</evidence>
<name>A0AAN8XI92_HALRR</name>
<dbReference type="AlphaFoldDB" id="A0AAN8XI92"/>
<dbReference type="Proteomes" id="UP001381693">
    <property type="component" value="Unassembled WGS sequence"/>
</dbReference>
<keyword evidence="1" id="KW-0175">Coiled coil</keyword>
<accession>A0AAN8XI92</accession>
<dbReference type="EMBL" id="JAXCGZ010006493">
    <property type="protein sequence ID" value="KAK7079724.1"/>
    <property type="molecule type" value="Genomic_DNA"/>
</dbReference>
<gene>
    <name evidence="2" type="ORF">SK128_014181</name>
</gene>
<dbReference type="PANTHER" id="PTHR21055:SF3">
    <property type="entry name" value="PROTEIN PHOSPHATASE 1 REGULATORY SUBUNIT 36"/>
    <property type="match status" value="1"/>
</dbReference>
<dbReference type="Pfam" id="PF14895">
    <property type="entry name" value="PPPI_inhib"/>
    <property type="match status" value="1"/>
</dbReference>
<comment type="caution">
    <text evidence="2">The sequence shown here is derived from an EMBL/GenBank/DDBJ whole genome shotgun (WGS) entry which is preliminary data.</text>
</comment>
<dbReference type="PANTHER" id="PTHR21055">
    <property type="entry name" value="PROTEIN PHOSPHATASE 1 REGULATORY SUBUNIT 36"/>
    <property type="match status" value="1"/>
</dbReference>
<evidence type="ECO:0000313" key="2">
    <source>
        <dbReference type="EMBL" id="KAK7079724.1"/>
    </source>
</evidence>
<dbReference type="GO" id="GO:0019902">
    <property type="term" value="F:phosphatase binding"/>
    <property type="evidence" value="ECO:0007669"/>
    <property type="project" value="InterPro"/>
</dbReference>